<protein>
    <submittedName>
        <fullName evidence="5">Regulatory protein, luxR family</fullName>
    </submittedName>
</protein>
<dbReference type="SUPFAM" id="SSF46894">
    <property type="entry name" value="C-terminal effector domain of the bipartite response regulators"/>
    <property type="match status" value="1"/>
</dbReference>
<proteinExistence type="predicted"/>
<gene>
    <name evidence="5" type="ORF">SAMN05421747_12918</name>
</gene>
<sequence>MNNKVDTIYNIWHSHNNYLGKKSVAPSTTDVAQYFANLFCPGDFYYYVIDSPTLTFDVVSPSTMKLLGIPPEEMSLPQLINIVHPDDMTFMMRCEDVVAYFLKHCIPPDKMIKYKISYCLRERTIHKGYRMFLLQTITMATTEDGALLKVFGCHTDITHITSVNNRKLSLIGLDGEPSYMDLDVFDENIFEHYEPFDLRGIVIESPYSKREIEIIKHLALGMTTDSIADKLCLSRNTVETHRKNLLKKSKCKNTVELVAQCIRYGYI</sequence>
<name>A0A1I1M5E8_9SPHI</name>
<dbReference type="EMBL" id="FOLL01000029">
    <property type="protein sequence ID" value="SFC80659.1"/>
    <property type="molecule type" value="Genomic_DNA"/>
</dbReference>
<reference evidence="5 6" key="1">
    <citation type="submission" date="2016-10" db="EMBL/GenBank/DDBJ databases">
        <authorList>
            <person name="de Groot N.N."/>
        </authorList>
    </citation>
    <scope>NUCLEOTIDE SEQUENCE [LARGE SCALE GENOMIC DNA]</scope>
    <source>
        <strain evidence="5 6">DSM 22900</strain>
    </source>
</reference>
<dbReference type="GO" id="GO:0006355">
    <property type="term" value="P:regulation of DNA-templated transcription"/>
    <property type="evidence" value="ECO:0007669"/>
    <property type="project" value="InterPro"/>
</dbReference>
<dbReference type="AlphaFoldDB" id="A0A1I1M5E8"/>
<dbReference type="InterPro" id="IPR035965">
    <property type="entry name" value="PAS-like_dom_sf"/>
</dbReference>
<organism evidence="5 6">
    <name type="scientific">Parapedobacter composti</name>
    <dbReference type="NCBI Taxonomy" id="623281"/>
    <lineage>
        <taxon>Bacteria</taxon>
        <taxon>Pseudomonadati</taxon>
        <taxon>Bacteroidota</taxon>
        <taxon>Sphingobacteriia</taxon>
        <taxon>Sphingobacteriales</taxon>
        <taxon>Sphingobacteriaceae</taxon>
        <taxon>Parapedobacter</taxon>
    </lineage>
</organism>
<dbReference type="InterPro" id="IPR036388">
    <property type="entry name" value="WH-like_DNA-bd_sf"/>
</dbReference>
<dbReference type="GO" id="GO:0003677">
    <property type="term" value="F:DNA binding"/>
    <property type="evidence" value="ECO:0007669"/>
    <property type="project" value="UniProtKB-KW"/>
</dbReference>
<feature type="domain" description="HTH luxR-type" evidence="4">
    <location>
        <begin position="201"/>
        <end position="265"/>
    </location>
</feature>
<dbReference type="OrthoDB" id="965844at2"/>
<evidence type="ECO:0000256" key="3">
    <source>
        <dbReference type="ARBA" id="ARBA00023163"/>
    </source>
</evidence>
<dbReference type="PANTHER" id="PTHR44688">
    <property type="entry name" value="DNA-BINDING TRANSCRIPTIONAL ACTIVATOR DEVR_DOSR"/>
    <property type="match status" value="1"/>
</dbReference>
<dbReference type="PRINTS" id="PR00038">
    <property type="entry name" value="HTHLUXR"/>
</dbReference>
<evidence type="ECO:0000313" key="5">
    <source>
        <dbReference type="EMBL" id="SFC80659.1"/>
    </source>
</evidence>
<keyword evidence="2" id="KW-0238">DNA-binding</keyword>
<dbReference type="PROSITE" id="PS00622">
    <property type="entry name" value="HTH_LUXR_1"/>
    <property type="match status" value="1"/>
</dbReference>
<evidence type="ECO:0000313" key="6">
    <source>
        <dbReference type="Proteomes" id="UP000199577"/>
    </source>
</evidence>
<evidence type="ECO:0000256" key="2">
    <source>
        <dbReference type="ARBA" id="ARBA00023125"/>
    </source>
</evidence>
<dbReference type="RefSeq" id="WP_090975115.1">
    <property type="nucleotide sequence ID" value="NZ_FOLL01000029.1"/>
</dbReference>
<evidence type="ECO:0000259" key="4">
    <source>
        <dbReference type="PROSITE" id="PS50043"/>
    </source>
</evidence>
<dbReference type="Proteomes" id="UP000199577">
    <property type="component" value="Unassembled WGS sequence"/>
</dbReference>
<dbReference type="Gene3D" id="3.30.450.20">
    <property type="entry name" value="PAS domain"/>
    <property type="match status" value="1"/>
</dbReference>
<dbReference type="SMART" id="SM00421">
    <property type="entry name" value="HTH_LUXR"/>
    <property type="match status" value="1"/>
</dbReference>
<keyword evidence="3" id="KW-0804">Transcription</keyword>
<dbReference type="Pfam" id="PF00196">
    <property type="entry name" value="GerE"/>
    <property type="match status" value="1"/>
</dbReference>
<keyword evidence="1" id="KW-0805">Transcription regulation</keyword>
<dbReference type="CDD" id="cd06170">
    <property type="entry name" value="LuxR_C_like"/>
    <property type="match status" value="1"/>
</dbReference>
<dbReference type="PROSITE" id="PS50043">
    <property type="entry name" value="HTH_LUXR_2"/>
    <property type="match status" value="1"/>
</dbReference>
<evidence type="ECO:0000256" key="1">
    <source>
        <dbReference type="ARBA" id="ARBA00023015"/>
    </source>
</evidence>
<dbReference type="STRING" id="623281.SAMN05421747_12918"/>
<dbReference type="InterPro" id="IPR000792">
    <property type="entry name" value="Tscrpt_reg_LuxR_C"/>
</dbReference>
<dbReference type="Gene3D" id="1.10.10.10">
    <property type="entry name" value="Winged helix-like DNA-binding domain superfamily/Winged helix DNA-binding domain"/>
    <property type="match status" value="1"/>
</dbReference>
<accession>A0A1I1M5E8</accession>
<dbReference type="PANTHER" id="PTHR44688:SF16">
    <property type="entry name" value="DNA-BINDING TRANSCRIPTIONAL ACTIVATOR DEVR_DOSR"/>
    <property type="match status" value="1"/>
</dbReference>
<dbReference type="SUPFAM" id="SSF55785">
    <property type="entry name" value="PYP-like sensor domain (PAS domain)"/>
    <property type="match status" value="1"/>
</dbReference>
<dbReference type="InterPro" id="IPR016032">
    <property type="entry name" value="Sig_transdc_resp-reg_C-effctor"/>
</dbReference>
<keyword evidence="6" id="KW-1185">Reference proteome</keyword>